<protein>
    <submittedName>
        <fullName evidence="1">Uncharacterized protein</fullName>
    </submittedName>
</protein>
<reference evidence="1 2" key="1">
    <citation type="submission" date="2018-03" db="EMBL/GenBank/DDBJ databases">
        <title>Genomic Encyclopedia of Archaeal and Bacterial Type Strains, Phase II (KMG-II): from individual species to whole genera.</title>
        <authorList>
            <person name="Goeker M."/>
        </authorList>
    </citation>
    <scope>NUCLEOTIDE SEQUENCE [LARGE SCALE GENOMIC DNA]</scope>
    <source>
        <strain evidence="1 2">DSM 21548</strain>
    </source>
</reference>
<dbReference type="EMBL" id="PYAU01000001">
    <property type="protein sequence ID" value="PSL39635.1"/>
    <property type="molecule type" value="Genomic_DNA"/>
</dbReference>
<dbReference type="Proteomes" id="UP000241203">
    <property type="component" value="Unassembled WGS sequence"/>
</dbReference>
<evidence type="ECO:0000313" key="1">
    <source>
        <dbReference type="EMBL" id="PSL39635.1"/>
    </source>
</evidence>
<comment type="caution">
    <text evidence="1">The sequence shown here is derived from an EMBL/GenBank/DDBJ whole genome shotgun (WGS) entry which is preliminary data.</text>
</comment>
<gene>
    <name evidence="1" type="ORF">CLV49_3279</name>
</gene>
<organism evidence="1 2">
    <name type="scientific">Labedella gwakjiensis</name>
    <dbReference type="NCBI Taxonomy" id="390269"/>
    <lineage>
        <taxon>Bacteria</taxon>
        <taxon>Bacillati</taxon>
        <taxon>Actinomycetota</taxon>
        <taxon>Actinomycetes</taxon>
        <taxon>Micrococcales</taxon>
        <taxon>Microbacteriaceae</taxon>
        <taxon>Labedella</taxon>
    </lineage>
</organism>
<proteinExistence type="predicted"/>
<evidence type="ECO:0000313" key="2">
    <source>
        <dbReference type="Proteomes" id="UP000241203"/>
    </source>
</evidence>
<accession>A0A2P8H077</accession>
<dbReference type="AlphaFoldDB" id="A0A2P8H077"/>
<sequence length="121" mass="12773">MEDGPSVSDFAGALSLALSDVMAVRRAALAAGQAATVLRAAATTERLVSTILTTMGVDDEEVVRQLRDGERLALAVGQTARRNPEFAAALRDRLTAEGEHEMAGAMAVLAITPRTHTQEEN</sequence>
<name>A0A2P8H077_9MICO</name>